<proteinExistence type="predicted"/>
<protein>
    <submittedName>
        <fullName evidence="1">Uncharacterized protein</fullName>
    </submittedName>
</protein>
<dbReference type="EMBL" id="CP037901">
    <property type="protein sequence ID" value="QBP14203.1"/>
    <property type="molecule type" value="Genomic_DNA"/>
</dbReference>
<gene>
    <name evidence="1" type="ORF">DDF84_027615</name>
</gene>
<organism evidence="1 2">
    <name type="scientific">Cupriavidus metallidurans</name>
    <dbReference type="NCBI Taxonomy" id="119219"/>
    <lineage>
        <taxon>Bacteria</taxon>
        <taxon>Pseudomonadati</taxon>
        <taxon>Pseudomonadota</taxon>
        <taxon>Betaproteobacteria</taxon>
        <taxon>Burkholderiales</taxon>
        <taxon>Burkholderiaceae</taxon>
        <taxon>Cupriavidus</taxon>
    </lineage>
</organism>
<evidence type="ECO:0000313" key="2">
    <source>
        <dbReference type="Proteomes" id="UP000253772"/>
    </source>
</evidence>
<reference evidence="1 2" key="1">
    <citation type="submission" date="2019-03" db="EMBL/GenBank/DDBJ databases">
        <title>Comparative insights into the high quality Complete genome sequence of highly metal resistant Cupriavidus metallidurans strain BS1 isolated from a gold-copper mine.</title>
        <authorList>
            <person name="Mazhar H.S."/>
            <person name="Rensing C."/>
        </authorList>
    </citation>
    <scope>NUCLEOTIDE SEQUENCE [LARGE SCALE GENOMIC DNA]</scope>
    <source>
        <strain evidence="1 2">BS1</strain>
    </source>
</reference>
<sequence>MSGRAWRVPLDPEFRPIELAAEVARALFSQFAPNADEITFLFKQDVEFFTPEQIGLAWLVPIAMWTSKTGG</sequence>
<evidence type="ECO:0000313" key="1">
    <source>
        <dbReference type="EMBL" id="QBP14203.1"/>
    </source>
</evidence>
<name>A0A2L0X2S1_9BURK</name>
<accession>A0A2L0X2S1</accession>
<dbReference type="AlphaFoldDB" id="A0A2L0X2S1"/>
<dbReference type="OrthoDB" id="9859994at2"/>
<dbReference type="Proteomes" id="UP000253772">
    <property type="component" value="Chromosome c2"/>
</dbReference>